<evidence type="ECO:0000313" key="3">
    <source>
        <dbReference type="Proteomes" id="UP001235269"/>
    </source>
</evidence>
<dbReference type="EMBL" id="JAUSWH010000004">
    <property type="protein sequence ID" value="MDQ0455377.1"/>
    <property type="molecule type" value="Genomic_DNA"/>
</dbReference>
<keyword evidence="1" id="KW-0472">Membrane</keyword>
<name>A0ABU0ICI0_9HYPH</name>
<reference evidence="2 3" key="1">
    <citation type="submission" date="2023-07" db="EMBL/GenBank/DDBJ databases">
        <title>Genomic Encyclopedia of Type Strains, Phase IV (KMG-IV): sequencing the most valuable type-strain genomes for metagenomic binning, comparative biology and taxonomic classification.</title>
        <authorList>
            <person name="Goeker M."/>
        </authorList>
    </citation>
    <scope>NUCLEOTIDE SEQUENCE [LARGE SCALE GENOMIC DNA]</scope>
    <source>
        <strain evidence="2 3">DSM 100301</strain>
    </source>
</reference>
<protein>
    <submittedName>
        <fullName evidence="2">Uncharacterized protein</fullName>
    </submittedName>
</protein>
<keyword evidence="3" id="KW-1185">Reference proteome</keyword>
<feature type="transmembrane region" description="Helical" evidence="1">
    <location>
        <begin position="6"/>
        <end position="26"/>
    </location>
</feature>
<comment type="caution">
    <text evidence="2">The sequence shown here is derived from an EMBL/GenBank/DDBJ whole genome shotgun (WGS) entry which is preliminary data.</text>
</comment>
<dbReference type="Proteomes" id="UP001235269">
    <property type="component" value="Unassembled WGS sequence"/>
</dbReference>
<accession>A0ABU0ICI0</accession>
<evidence type="ECO:0000256" key="1">
    <source>
        <dbReference type="SAM" id="Phobius"/>
    </source>
</evidence>
<evidence type="ECO:0000313" key="2">
    <source>
        <dbReference type="EMBL" id="MDQ0455377.1"/>
    </source>
</evidence>
<proteinExistence type="predicted"/>
<keyword evidence="1" id="KW-0812">Transmembrane</keyword>
<gene>
    <name evidence="2" type="ORF">QO005_001711</name>
</gene>
<keyword evidence="1" id="KW-1133">Transmembrane helix</keyword>
<sequence length="31" mass="3495">MEIEMMFGLFLTVMITVSALCAAWYARHSGD</sequence>
<organism evidence="2 3">
    <name type="scientific">Rhizobium paknamense</name>
    <dbReference type="NCBI Taxonomy" id="1206817"/>
    <lineage>
        <taxon>Bacteria</taxon>
        <taxon>Pseudomonadati</taxon>
        <taxon>Pseudomonadota</taxon>
        <taxon>Alphaproteobacteria</taxon>
        <taxon>Hyphomicrobiales</taxon>
        <taxon>Rhizobiaceae</taxon>
        <taxon>Rhizobium/Agrobacterium group</taxon>
        <taxon>Rhizobium</taxon>
    </lineage>
</organism>